<dbReference type="GO" id="GO:0007165">
    <property type="term" value="P:signal transduction"/>
    <property type="evidence" value="ECO:0007669"/>
    <property type="project" value="TreeGrafter"/>
</dbReference>
<evidence type="ECO:0000256" key="2">
    <source>
        <dbReference type="SAM" id="MobiDB-lite"/>
    </source>
</evidence>
<dbReference type="PANTHER" id="PTHR12832:SF11">
    <property type="entry name" value="LD23868P"/>
    <property type="match status" value="1"/>
</dbReference>
<proteinExistence type="inferred from homology"/>
<reference evidence="4" key="1">
    <citation type="submission" date="2022-11" db="UniProtKB">
        <authorList>
            <consortium name="WormBaseParasite"/>
        </authorList>
    </citation>
    <scope>IDENTIFICATION</scope>
</reference>
<keyword evidence="3" id="KW-1185">Reference proteome</keyword>
<feature type="compositionally biased region" description="Polar residues" evidence="2">
    <location>
        <begin position="84"/>
        <end position="99"/>
    </location>
</feature>
<dbReference type="InterPro" id="IPR008862">
    <property type="entry name" value="Tcp11"/>
</dbReference>
<organism evidence="3 4">
    <name type="scientific">Acrobeloides nanus</name>
    <dbReference type="NCBI Taxonomy" id="290746"/>
    <lineage>
        <taxon>Eukaryota</taxon>
        <taxon>Metazoa</taxon>
        <taxon>Ecdysozoa</taxon>
        <taxon>Nematoda</taxon>
        <taxon>Chromadorea</taxon>
        <taxon>Rhabditida</taxon>
        <taxon>Tylenchina</taxon>
        <taxon>Cephalobomorpha</taxon>
        <taxon>Cephaloboidea</taxon>
        <taxon>Cephalobidae</taxon>
        <taxon>Acrobeloides</taxon>
    </lineage>
</organism>
<evidence type="ECO:0000256" key="1">
    <source>
        <dbReference type="ARBA" id="ARBA00010954"/>
    </source>
</evidence>
<feature type="compositionally biased region" description="Polar residues" evidence="2">
    <location>
        <begin position="1"/>
        <end position="11"/>
    </location>
</feature>
<accession>A0A914BV58</accession>
<dbReference type="WBParaSite" id="ACRNAN_Path_1073.g4120.t1">
    <property type="protein sequence ID" value="ACRNAN_Path_1073.g4120.t1"/>
    <property type="gene ID" value="ACRNAN_Path_1073.g4120"/>
</dbReference>
<evidence type="ECO:0000313" key="4">
    <source>
        <dbReference type="WBParaSite" id="ACRNAN_Path_1073.g4120.t1"/>
    </source>
</evidence>
<name>A0A914BV58_9BILA</name>
<feature type="region of interest" description="Disordered" evidence="2">
    <location>
        <begin position="1"/>
        <end position="102"/>
    </location>
</feature>
<protein>
    <submittedName>
        <fullName evidence="4">T-complex 11</fullName>
    </submittedName>
</protein>
<feature type="compositionally biased region" description="Polar residues" evidence="2">
    <location>
        <begin position="19"/>
        <end position="28"/>
    </location>
</feature>
<dbReference type="Pfam" id="PF05794">
    <property type="entry name" value="Tcp11"/>
    <property type="match status" value="2"/>
</dbReference>
<dbReference type="Proteomes" id="UP000887540">
    <property type="component" value="Unplaced"/>
</dbReference>
<evidence type="ECO:0000313" key="3">
    <source>
        <dbReference type="Proteomes" id="UP000887540"/>
    </source>
</evidence>
<comment type="similarity">
    <text evidence="1">Belongs to the TCP11 family.</text>
</comment>
<dbReference type="AlphaFoldDB" id="A0A914BV58"/>
<sequence length="478" mass="54050">MSDSTNTNLHNSEMDSDPPTDSKNISQKEATHPIDIEIPSTSQNRAQSTPTKNPTNSEMDSDPPTDSKNISQKEATHPIDIEIPSTSQNRAQSTPTKNPTLPLWVAGSSPAKFFTIDDILKVNDSIEKMALAHEIAIDPNFRLENMKKRDPIEEAVQKTMRAAYWDKLREDLQHDPPDYSHCLVLLVDMKQQIIDLLSEKHGRMRAEVENVLDIDLLRQQIEKNIVDMNRVFLFILDVLNGAALTKTVFMEALRNYLIQHPEKVGNNELTNEDVANIIPQVFMSVLEKSAFSDEVLFPETLKLDEARIKAMGEKFLQLVITTASIFVASNLAGKEVCETTSFKTSLKNDLILILNDINANNYVDKLENVWLQCEVEIKKHSRIWNDACSETLKNQILSLSQEDNSVRCIAKERIYAFIYSIVRSPGMAPVRLPPGLSVIQSELAALTSKFLHITNHNWKAFGTFYGQILDELYARNTN</sequence>
<feature type="compositionally biased region" description="Polar residues" evidence="2">
    <location>
        <begin position="39"/>
        <end position="73"/>
    </location>
</feature>
<dbReference type="PANTHER" id="PTHR12832">
    <property type="entry name" value="TESTIS-SPECIFIC PROTEIN PBS13 T-COMPLEX 11"/>
    <property type="match status" value="1"/>
</dbReference>